<dbReference type="GO" id="GO:0005524">
    <property type="term" value="F:ATP binding"/>
    <property type="evidence" value="ECO:0007669"/>
    <property type="project" value="UniProtKB-KW"/>
</dbReference>
<keyword evidence="5" id="KW-0479">Metal-binding</keyword>
<evidence type="ECO:0000259" key="13">
    <source>
        <dbReference type="PROSITE" id="PS51986"/>
    </source>
</evidence>
<keyword evidence="8" id="KW-0460">Magnesium</keyword>
<dbReference type="AlphaFoldDB" id="A0A8J3ESU9"/>
<dbReference type="InterPro" id="IPR014746">
    <property type="entry name" value="Gln_synth/guanido_kin_cat_dom"/>
</dbReference>
<dbReference type="PROSITE" id="PS51986">
    <property type="entry name" value="GS_BETA_GRASP"/>
    <property type="match status" value="1"/>
</dbReference>
<evidence type="ECO:0000256" key="10">
    <source>
        <dbReference type="ARBA" id="ARBA00049436"/>
    </source>
</evidence>
<comment type="catalytic activity">
    <reaction evidence="10">
        <text>L-glutamate + NH4(+) + ATP = L-glutamine + ADP + phosphate + H(+)</text>
        <dbReference type="Rhea" id="RHEA:16169"/>
        <dbReference type="ChEBI" id="CHEBI:15378"/>
        <dbReference type="ChEBI" id="CHEBI:28938"/>
        <dbReference type="ChEBI" id="CHEBI:29985"/>
        <dbReference type="ChEBI" id="CHEBI:30616"/>
        <dbReference type="ChEBI" id="CHEBI:43474"/>
        <dbReference type="ChEBI" id="CHEBI:58359"/>
        <dbReference type="ChEBI" id="CHEBI:456216"/>
        <dbReference type="EC" id="6.3.1.2"/>
    </reaction>
</comment>
<keyword evidence="7" id="KW-0067">ATP-binding</keyword>
<dbReference type="GO" id="GO:0046872">
    <property type="term" value="F:metal ion binding"/>
    <property type="evidence" value="ECO:0007669"/>
    <property type="project" value="UniProtKB-KW"/>
</dbReference>
<comment type="cofactor">
    <cofactor evidence="1">
        <name>Mg(2+)</name>
        <dbReference type="ChEBI" id="CHEBI:18420"/>
    </cofactor>
</comment>
<reference evidence="15" key="1">
    <citation type="journal article" date="2014" name="Int. J. Syst. Evol. Microbiol.">
        <title>Complete genome sequence of Corynebacterium casei LMG S-19264T (=DSM 44701T), isolated from a smear-ripened cheese.</title>
        <authorList>
            <consortium name="US DOE Joint Genome Institute (JGI-PGF)"/>
            <person name="Walter F."/>
            <person name="Albersmeier A."/>
            <person name="Kalinowski J."/>
            <person name="Ruckert C."/>
        </authorList>
    </citation>
    <scope>NUCLEOTIDE SEQUENCE</scope>
    <source>
        <strain evidence="15">CGMCC 1.14988</strain>
    </source>
</reference>
<evidence type="ECO:0000313" key="15">
    <source>
        <dbReference type="EMBL" id="GGI08202.1"/>
    </source>
</evidence>
<dbReference type="GO" id="GO:0006542">
    <property type="term" value="P:glutamine biosynthetic process"/>
    <property type="evidence" value="ECO:0007669"/>
    <property type="project" value="InterPro"/>
</dbReference>
<dbReference type="Pfam" id="PF03951">
    <property type="entry name" value="Gln-synt_N"/>
    <property type="match status" value="1"/>
</dbReference>
<keyword evidence="16" id="KW-1185">Reference proteome</keyword>
<dbReference type="FunFam" id="3.30.590.10:FF:000003">
    <property type="entry name" value="Glutamine synthetase 2"/>
    <property type="match status" value="1"/>
</dbReference>
<protein>
    <recommendedName>
        <fullName evidence="3">Glutamine synthetase</fullName>
    </recommendedName>
    <alternativeName>
        <fullName evidence="9">Glutamate--ammonia ligase</fullName>
    </alternativeName>
</protein>
<evidence type="ECO:0000256" key="2">
    <source>
        <dbReference type="ARBA" id="ARBA00009897"/>
    </source>
</evidence>
<dbReference type="SUPFAM" id="SSF54368">
    <property type="entry name" value="Glutamine synthetase, N-terminal domain"/>
    <property type="match status" value="1"/>
</dbReference>
<keyword evidence="6" id="KW-0547">Nucleotide-binding</keyword>
<name>A0A8J3ESU9_9ACTN</name>
<evidence type="ECO:0000256" key="8">
    <source>
        <dbReference type="ARBA" id="ARBA00022842"/>
    </source>
</evidence>
<gene>
    <name evidence="15" type="ORF">GCM10011354_27910</name>
</gene>
<evidence type="ECO:0000256" key="12">
    <source>
        <dbReference type="RuleBase" id="RU000384"/>
    </source>
</evidence>
<evidence type="ECO:0000256" key="3">
    <source>
        <dbReference type="ARBA" id="ARBA00021364"/>
    </source>
</evidence>
<dbReference type="Pfam" id="PF00120">
    <property type="entry name" value="Gln-synt_C"/>
    <property type="match status" value="1"/>
</dbReference>
<accession>A0A8J3ESU9</accession>
<feature type="domain" description="GS beta-grasp" evidence="13">
    <location>
        <begin position="15"/>
        <end position="100"/>
    </location>
</feature>
<comment type="similarity">
    <text evidence="2 11 12">Belongs to the glutamine synthetase family.</text>
</comment>
<evidence type="ECO:0000256" key="7">
    <source>
        <dbReference type="ARBA" id="ARBA00022840"/>
    </source>
</evidence>
<evidence type="ECO:0000256" key="9">
    <source>
        <dbReference type="ARBA" id="ARBA00030668"/>
    </source>
</evidence>
<dbReference type="RefSeq" id="WP_130650053.1">
    <property type="nucleotide sequence ID" value="NZ_BMHA01000011.1"/>
</dbReference>
<reference evidence="15" key="2">
    <citation type="submission" date="2020-09" db="EMBL/GenBank/DDBJ databases">
        <authorList>
            <person name="Sun Q."/>
            <person name="Zhou Y."/>
        </authorList>
    </citation>
    <scope>NUCLEOTIDE SEQUENCE</scope>
    <source>
        <strain evidence="15">CGMCC 1.14988</strain>
    </source>
</reference>
<organism evidence="15 16">
    <name type="scientific">Egicoccus halophilus</name>
    <dbReference type="NCBI Taxonomy" id="1670830"/>
    <lineage>
        <taxon>Bacteria</taxon>
        <taxon>Bacillati</taxon>
        <taxon>Actinomycetota</taxon>
        <taxon>Nitriliruptoria</taxon>
        <taxon>Egicoccales</taxon>
        <taxon>Egicoccaceae</taxon>
        <taxon>Egicoccus</taxon>
    </lineage>
</organism>
<dbReference type="FunFam" id="3.10.20.70:FF:000002">
    <property type="entry name" value="Glutamine synthetase I"/>
    <property type="match status" value="1"/>
</dbReference>
<proteinExistence type="inferred from homology"/>
<evidence type="ECO:0000256" key="1">
    <source>
        <dbReference type="ARBA" id="ARBA00001946"/>
    </source>
</evidence>
<dbReference type="PANTHER" id="PTHR43785">
    <property type="entry name" value="GAMMA-GLUTAMYLPUTRESCINE SYNTHETASE"/>
    <property type="match status" value="1"/>
</dbReference>
<evidence type="ECO:0000256" key="5">
    <source>
        <dbReference type="ARBA" id="ARBA00022723"/>
    </source>
</evidence>
<dbReference type="SUPFAM" id="SSF55931">
    <property type="entry name" value="Glutamine synthetase/guanido kinase"/>
    <property type="match status" value="1"/>
</dbReference>
<dbReference type="InterPro" id="IPR027302">
    <property type="entry name" value="Gln_synth_N_conserv_site"/>
</dbReference>
<dbReference type="PROSITE" id="PS51987">
    <property type="entry name" value="GS_CATALYTIC"/>
    <property type="match status" value="1"/>
</dbReference>
<dbReference type="Gene3D" id="3.10.20.70">
    <property type="entry name" value="Glutamine synthetase, N-terminal domain"/>
    <property type="match status" value="1"/>
</dbReference>
<keyword evidence="4 15" id="KW-0436">Ligase</keyword>
<dbReference type="PROSITE" id="PS00180">
    <property type="entry name" value="GLNA_1"/>
    <property type="match status" value="1"/>
</dbReference>
<dbReference type="InterPro" id="IPR008146">
    <property type="entry name" value="Gln_synth_cat_dom"/>
</dbReference>
<evidence type="ECO:0000259" key="14">
    <source>
        <dbReference type="PROSITE" id="PS51987"/>
    </source>
</evidence>
<dbReference type="EMBL" id="BMHA01000011">
    <property type="protein sequence ID" value="GGI08202.1"/>
    <property type="molecule type" value="Genomic_DNA"/>
</dbReference>
<dbReference type="PANTHER" id="PTHR43785:SF11">
    <property type="entry name" value="GAMMA-GLUTAMYLPOLYAMINE SYNTHETASE GLNA2"/>
    <property type="match status" value="1"/>
</dbReference>
<dbReference type="InterPro" id="IPR008147">
    <property type="entry name" value="Gln_synt_N"/>
</dbReference>
<evidence type="ECO:0000313" key="16">
    <source>
        <dbReference type="Proteomes" id="UP000650511"/>
    </source>
</evidence>
<dbReference type="Gene3D" id="3.30.590.10">
    <property type="entry name" value="Glutamine synthetase/guanido kinase, catalytic domain"/>
    <property type="match status" value="1"/>
</dbReference>
<sequence>MDKQQEYVLRTVEERDVRFIRLWFTDVQGFLKSVAITAAELENAFSEGIGFDGSSIEGFARVQEADMLVVPDASTFQILPWRPESQGVARMFCDILTPDGQPFAADPRYVLKRTLERAADMGFTFYVHPEMEFFLFDSAEDPKPLDNGGYFDMTPLDVQQDFRRQTINTLERMGISVEFSHHEVAPSQHEIDLRYADALTMADNIMTFRLVVKETALQRGIYATFMPKPIEGQWGNAMHLHLSLFEGDNNAFHEAGDPYHLSPTARAFTAGLLRHAREITAVTNQWVNSYKRLTARLHGPQPSGEAPIFVTWGHSNRSSLVRIPMYKPRKGTSTRIEYRAPDPATNPYLAFALILSAGLKGIEEGYQLPEESEDNAFELTPAERAASGIERLPASLGEALSIMENSELVANTLGEHLFAFFLANKRREWDEYQAHVTTFETQRYLPLL</sequence>
<dbReference type="GO" id="GO:0004356">
    <property type="term" value="F:glutamine synthetase activity"/>
    <property type="evidence" value="ECO:0007669"/>
    <property type="project" value="UniProtKB-EC"/>
</dbReference>
<comment type="caution">
    <text evidence="15">The sequence shown here is derived from an EMBL/GenBank/DDBJ whole genome shotgun (WGS) entry which is preliminary data.</text>
</comment>
<dbReference type="SMART" id="SM01230">
    <property type="entry name" value="Gln-synt_C"/>
    <property type="match status" value="1"/>
</dbReference>
<evidence type="ECO:0000256" key="11">
    <source>
        <dbReference type="PROSITE-ProRule" id="PRU01330"/>
    </source>
</evidence>
<dbReference type="InterPro" id="IPR036651">
    <property type="entry name" value="Gln_synt_N_sf"/>
</dbReference>
<evidence type="ECO:0000256" key="4">
    <source>
        <dbReference type="ARBA" id="ARBA00022598"/>
    </source>
</evidence>
<feature type="domain" description="GS catalytic" evidence="14">
    <location>
        <begin position="107"/>
        <end position="448"/>
    </location>
</feature>
<dbReference type="Proteomes" id="UP000650511">
    <property type="component" value="Unassembled WGS sequence"/>
</dbReference>
<dbReference type="OrthoDB" id="9807095at2"/>
<evidence type="ECO:0000256" key="6">
    <source>
        <dbReference type="ARBA" id="ARBA00022741"/>
    </source>
</evidence>